<evidence type="ECO:0000313" key="2">
    <source>
        <dbReference type="EMBL" id="PUZ65715.1"/>
    </source>
</evidence>
<feature type="compositionally biased region" description="Pro residues" evidence="1">
    <location>
        <begin position="69"/>
        <end position="104"/>
    </location>
</feature>
<protein>
    <submittedName>
        <fullName evidence="2">Uncharacterized protein</fullName>
    </submittedName>
</protein>
<organism evidence="2 3">
    <name type="scientific">Panicum hallii var. hallii</name>
    <dbReference type="NCBI Taxonomy" id="1504633"/>
    <lineage>
        <taxon>Eukaryota</taxon>
        <taxon>Viridiplantae</taxon>
        <taxon>Streptophyta</taxon>
        <taxon>Embryophyta</taxon>
        <taxon>Tracheophyta</taxon>
        <taxon>Spermatophyta</taxon>
        <taxon>Magnoliopsida</taxon>
        <taxon>Liliopsida</taxon>
        <taxon>Poales</taxon>
        <taxon>Poaceae</taxon>
        <taxon>PACMAD clade</taxon>
        <taxon>Panicoideae</taxon>
        <taxon>Panicodae</taxon>
        <taxon>Paniceae</taxon>
        <taxon>Panicinae</taxon>
        <taxon>Panicum</taxon>
        <taxon>Panicum sect. Panicum</taxon>
    </lineage>
</organism>
<name>A0A2T7ED08_9POAL</name>
<accession>A0A2T7ED08</accession>
<dbReference type="Proteomes" id="UP000244336">
    <property type="component" value="Chromosome 3"/>
</dbReference>
<gene>
    <name evidence="2" type="ORF">GQ55_3G246900</name>
</gene>
<dbReference type="AlphaFoldDB" id="A0A2T7ED08"/>
<feature type="compositionally biased region" description="Basic and acidic residues" evidence="1">
    <location>
        <begin position="36"/>
        <end position="48"/>
    </location>
</feature>
<evidence type="ECO:0000313" key="3">
    <source>
        <dbReference type="Proteomes" id="UP000244336"/>
    </source>
</evidence>
<proteinExistence type="predicted"/>
<feature type="region of interest" description="Disordered" evidence="1">
    <location>
        <begin position="1"/>
        <end position="122"/>
    </location>
</feature>
<sequence>MEPVPHSRPARRGARAPWMQQPNGGGSRMIAMPCRAEPRTYRSVRRTDLLPVHVTGSRCRKRIPRRHPPPPPPTEPPIPIHPHPPRSPPASLPSNSSPPAPSPPFYAAERSARRVKNSTATTTQQFLEAARPAARARALKGAARAGRLPTRWRWRPPVLITVQPGRS</sequence>
<dbReference type="Gramene" id="PUZ65715">
    <property type="protein sequence ID" value="PUZ65715"/>
    <property type="gene ID" value="GQ55_3G246900"/>
</dbReference>
<evidence type="ECO:0000256" key="1">
    <source>
        <dbReference type="SAM" id="MobiDB-lite"/>
    </source>
</evidence>
<reference evidence="2 3" key="1">
    <citation type="submission" date="2018-04" db="EMBL/GenBank/DDBJ databases">
        <title>WGS assembly of Panicum hallii var. hallii HAL2.</title>
        <authorList>
            <person name="Lovell J."/>
            <person name="Jenkins J."/>
            <person name="Lowry D."/>
            <person name="Mamidi S."/>
            <person name="Sreedasyam A."/>
            <person name="Weng X."/>
            <person name="Barry K."/>
            <person name="Bonette J."/>
            <person name="Campitelli B."/>
            <person name="Daum C."/>
            <person name="Gordon S."/>
            <person name="Gould B."/>
            <person name="Lipzen A."/>
            <person name="MacQueen A."/>
            <person name="Palacio-Mejia J."/>
            <person name="Plott C."/>
            <person name="Shakirov E."/>
            <person name="Shu S."/>
            <person name="Yoshinaga Y."/>
            <person name="Zane M."/>
            <person name="Rokhsar D."/>
            <person name="Grimwood J."/>
            <person name="Schmutz J."/>
            <person name="Juenger T."/>
        </authorList>
    </citation>
    <scope>NUCLEOTIDE SEQUENCE [LARGE SCALE GENOMIC DNA]</scope>
    <source>
        <strain evidence="3">cv. HAL2</strain>
    </source>
</reference>
<keyword evidence="3" id="KW-1185">Reference proteome</keyword>
<dbReference type="EMBL" id="CM009751">
    <property type="protein sequence ID" value="PUZ65715.1"/>
    <property type="molecule type" value="Genomic_DNA"/>
</dbReference>
<feature type="compositionally biased region" description="Basic residues" evidence="1">
    <location>
        <begin position="58"/>
        <end position="68"/>
    </location>
</feature>